<dbReference type="PANTHER" id="PTHR10219:SF43">
    <property type="entry name" value="GLYCOLIPID TRANSFER PROTEIN DOMAIN-CONTAINING PROTEIN"/>
    <property type="match status" value="1"/>
</dbReference>
<dbReference type="OMA" id="PFHGWML"/>
<dbReference type="Gene3D" id="1.10.3520.10">
    <property type="entry name" value="Glycolipid transfer protein"/>
    <property type="match status" value="1"/>
</dbReference>
<dbReference type="SUPFAM" id="SSF110004">
    <property type="entry name" value="Glycolipid transfer protein, GLTP"/>
    <property type="match status" value="1"/>
</dbReference>
<dbReference type="GO" id="GO:0035627">
    <property type="term" value="P:ceramide transport"/>
    <property type="evidence" value="ECO:0000318"/>
    <property type="project" value="GO_Central"/>
</dbReference>
<dbReference type="InParanoid" id="B8C7I1"/>
<organism evidence="2 3">
    <name type="scientific">Thalassiosira pseudonana</name>
    <name type="common">Marine diatom</name>
    <name type="synonym">Cyclotella nana</name>
    <dbReference type="NCBI Taxonomy" id="35128"/>
    <lineage>
        <taxon>Eukaryota</taxon>
        <taxon>Sar</taxon>
        <taxon>Stramenopiles</taxon>
        <taxon>Ochrophyta</taxon>
        <taxon>Bacillariophyta</taxon>
        <taxon>Coscinodiscophyceae</taxon>
        <taxon>Thalassiosirophycidae</taxon>
        <taxon>Thalassiosirales</taxon>
        <taxon>Thalassiosiraceae</taxon>
        <taxon>Thalassiosira</taxon>
    </lineage>
</organism>
<reference evidence="2 3" key="1">
    <citation type="journal article" date="2004" name="Science">
        <title>The genome of the diatom Thalassiosira pseudonana: ecology, evolution, and metabolism.</title>
        <authorList>
            <person name="Armbrust E.V."/>
            <person name="Berges J.A."/>
            <person name="Bowler C."/>
            <person name="Green B.R."/>
            <person name="Martinez D."/>
            <person name="Putnam N.H."/>
            <person name="Zhou S."/>
            <person name="Allen A.E."/>
            <person name="Apt K.E."/>
            <person name="Bechner M."/>
            <person name="Brzezinski M.A."/>
            <person name="Chaal B.K."/>
            <person name="Chiovitti A."/>
            <person name="Davis A.K."/>
            <person name="Demarest M.S."/>
            <person name="Detter J.C."/>
            <person name="Glavina T."/>
            <person name="Goodstein D."/>
            <person name="Hadi M.Z."/>
            <person name="Hellsten U."/>
            <person name="Hildebrand M."/>
            <person name="Jenkins B.D."/>
            <person name="Jurka J."/>
            <person name="Kapitonov V.V."/>
            <person name="Kroger N."/>
            <person name="Lau W.W."/>
            <person name="Lane T.W."/>
            <person name="Larimer F.W."/>
            <person name="Lippmeier J.C."/>
            <person name="Lucas S."/>
            <person name="Medina M."/>
            <person name="Montsant A."/>
            <person name="Obornik M."/>
            <person name="Parker M.S."/>
            <person name="Palenik B."/>
            <person name="Pazour G.J."/>
            <person name="Richardson P.M."/>
            <person name="Rynearson T.A."/>
            <person name="Saito M.A."/>
            <person name="Schwartz D.C."/>
            <person name="Thamatrakoln K."/>
            <person name="Valentin K."/>
            <person name="Vardi A."/>
            <person name="Wilkerson F.P."/>
            <person name="Rokhsar D.S."/>
        </authorList>
    </citation>
    <scope>NUCLEOTIDE SEQUENCE [LARGE SCALE GENOMIC DNA]</scope>
    <source>
        <strain evidence="2 3">CCMP1335</strain>
    </source>
</reference>
<dbReference type="Proteomes" id="UP000001449">
    <property type="component" value="Chromosome 8"/>
</dbReference>
<dbReference type="GO" id="GO:0120009">
    <property type="term" value="P:intermembrane lipid transfer"/>
    <property type="evidence" value="ECO:0000318"/>
    <property type="project" value="GO_Central"/>
</dbReference>
<reference evidence="2 3" key="2">
    <citation type="journal article" date="2008" name="Nature">
        <title>The Phaeodactylum genome reveals the evolutionary history of diatom genomes.</title>
        <authorList>
            <person name="Bowler C."/>
            <person name="Allen A.E."/>
            <person name="Badger J.H."/>
            <person name="Grimwood J."/>
            <person name="Jabbari K."/>
            <person name="Kuo A."/>
            <person name="Maheswari U."/>
            <person name="Martens C."/>
            <person name="Maumus F."/>
            <person name="Otillar R.P."/>
            <person name="Rayko E."/>
            <person name="Salamov A."/>
            <person name="Vandepoele K."/>
            <person name="Beszteri B."/>
            <person name="Gruber A."/>
            <person name="Heijde M."/>
            <person name="Katinka M."/>
            <person name="Mock T."/>
            <person name="Valentin K."/>
            <person name="Verret F."/>
            <person name="Berges J.A."/>
            <person name="Brownlee C."/>
            <person name="Cadoret J.P."/>
            <person name="Chiovitti A."/>
            <person name="Choi C.J."/>
            <person name="Coesel S."/>
            <person name="De Martino A."/>
            <person name="Detter J.C."/>
            <person name="Durkin C."/>
            <person name="Falciatore A."/>
            <person name="Fournet J."/>
            <person name="Haruta M."/>
            <person name="Huysman M.J."/>
            <person name="Jenkins B.D."/>
            <person name="Jiroutova K."/>
            <person name="Jorgensen R.E."/>
            <person name="Joubert Y."/>
            <person name="Kaplan A."/>
            <person name="Kroger N."/>
            <person name="Kroth P.G."/>
            <person name="La Roche J."/>
            <person name="Lindquist E."/>
            <person name="Lommer M."/>
            <person name="Martin-Jezequel V."/>
            <person name="Lopez P.J."/>
            <person name="Lucas S."/>
            <person name="Mangogna M."/>
            <person name="McGinnis K."/>
            <person name="Medlin L.K."/>
            <person name="Montsant A."/>
            <person name="Oudot-Le Secq M.P."/>
            <person name="Napoli C."/>
            <person name="Obornik M."/>
            <person name="Parker M.S."/>
            <person name="Petit J.L."/>
            <person name="Porcel B.M."/>
            <person name="Poulsen N."/>
            <person name="Robison M."/>
            <person name="Rychlewski L."/>
            <person name="Rynearson T.A."/>
            <person name="Schmutz J."/>
            <person name="Shapiro H."/>
            <person name="Siaut M."/>
            <person name="Stanley M."/>
            <person name="Sussman M.R."/>
            <person name="Taylor A.R."/>
            <person name="Vardi A."/>
            <person name="von Dassow P."/>
            <person name="Vyverman W."/>
            <person name="Willis A."/>
            <person name="Wyrwicz L.S."/>
            <person name="Rokhsar D.S."/>
            <person name="Weissenbach J."/>
            <person name="Armbrust E.V."/>
            <person name="Green B.R."/>
            <person name="Van de Peer Y."/>
            <person name="Grigoriev I.V."/>
        </authorList>
    </citation>
    <scope>NUCLEOTIDE SEQUENCE [LARGE SCALE GENOMIC DNA]</scope>
    <source>
        <strain evidence="2 3">CCMP1335</strain>
    </source>
</reference>
<dbReference type="FunFam" id="1.10.3520.10:FF:000017">
    <property type="entry name" value="Predicted protein"/>
    <property type="match status" value="1"/>
</dbReference>
<dbReference type="InterPro" id="IPR014830">
    <property type="entry name" value="Glycolipid_transfer_prot_dom"/>
</dbReference>
<dbReference type="Pfam" id="PF08718">
    <property type="entry name" value="GLTP"/>
    <property type="match status" value="1"/>
</dbReference>
<proteinExistence type="predicted"/>
<dbReference type="InterPro" id="IPR036497">
    <property type="entry name" value="GLTP_sf"/>
</dbReference>
<dbReference type="PANTHER" id="PTHR10219">
    <property type="entry name" value="GLYCOLIPID TRANSFER PROTEIN-RELATED"/>
    <property type="match status" value="1"/>
</dbReference>
<dbReference type="GO" id="GO:0005829">
    <property type="term" value="C:cytosol"/>
    <property type="evidence" value="ECO:0000318"/>
    <property type="project" value="GO_Central"/>
</dbReference>
<dbReference type="RefSeq" id="XP_002292134.1">
    <property type="nucleotide sequence ID" value="XM_002292098.1"/>
</dbReference>
<gene>
    <name evidence="2" type="ORF">THAPSDRAFT_23872</name>
</gene>
<dbReference type="PaxDb" id="35128-Thaps23872"/>
<dbReference type="eggNOG" id="KOG3221">
    <property type="taxonomic scope" value="Eukaryota"/>
</dbReference>
<evidence type="ECO:0000259" key="1">
    <source>
        <dbReference type="Pfam" id="PF08718"/>
    </source>
</evidence>
<dbReference type="GeneID" id="7452366"/>
<name>B8C7I1_THAPS</name>
<sequence>MKQTLHQLHHIFKSDTHAASMMKRSALKVGFATLLLLAASNSKSLVTEARISLPFLRGGYIAMPSHASTSMPGQQEENHRKEKVNPIFIRLTNLRHALSTETAKHWDEILSNINREWSKVASTVLRILPTFNNISNPSNSRKLDEVLKAFQSLQLNGNQVETAKLLKACRAHLTLMKSGGPSLKLVAKDMESNLQKAESLFQELHPKNKGKDLTSLLQTERESGIHNGNVLRDSSAAMGLLWIRRSLAFQKDLYSSLVHGGSGSSKKKKQQHPRDAALDAYEKHLSPFHGWMLQKIFPLSLSQMPEREVFIAKFGGKEIGDLDKEYEEEIVHKLKSLVGLWEPLISTWEDEFEKLDLEDTRRV</sequence>
<feature type="domain" description="Glycolipid transfer protein" evidence="1">
    <location>
        <begin position="160"/>
        <end position="315"/>
    </location>
</feature>
<evidence type="ECO:0000313" key="3">
    <source>
        <dbReference type="Proteomes" id="UP000001449"/>
    </source>
</evidence>
<keyword evidence="3" id="KW-1185">Reference proteome</keyword>
<dbReference type="AlphaFoldDB" id="B8C7I1"/>
<dbReference type="STRING" id="35128.B8C7I1"/>
<dbReference type="EMBL" id="CM000644">
    <property type="protein sequence ID" value="EED90985.1"/>
    <property type="molecule type" value="Genomic_DNA"/>
</dbReference>
<dbReference type="HOGENOM" id="CLU_788699_0_0_1"/>
<dbReference type="GO" id="GO:1902387">
    <property type="term" value="F:ceramide 1-phosphate binding"/>
    <property type="evidence" value="ECO:0000318"/>
    <property type="project" value="GO_Central"/>
</dbReference>
<dbReference type="GO" id="GO:1902388">
    <property type="term" value="F:ceramide 1-phosphate transfer activity"/>
    <property type="evidence" value="ECO:0000318"/>
    <property type="project" value="GO_Central"/>
</dbReference>
<evidence type="ECO:0000313" key="2">
    <source>
        <dbReference type="EMBL" id="EED90985.1"/>
    </source>
</evidence>
<protein>
    <recommendedName>
        <fullName evidence="1">Glycolipid transfer protein domain-containing protein</fullName>
    </recommendedName>
</protein>
<dbReference type="KEGG" id="tps:THAPSDRAFT_23872"/>
<accession>B8C7I1</accession>